<dbReference type="PATRIC" id="fig|1246626.3.peg.1048"/>
<sequence>MKRWGIIGLSTMLLAGCTIFGGNDGAEQDVPEVEITDDSLSVIPPVASEENHYSSVLKDGAYLHGETRGYGVNTMNRSNLDWFELGLEEIAKDTFDPGSYYFQEGQHLTRGTVVNWINRYSDTNPDGLNPELGVDDEEVDLQESIDARKQNPLILRNILEHNYMQPSENGTYETEGIVIGLALYSVYSFTYEGTPDSQEISASQQEQAGKEAAEQIVERLRNGASALEEDIQDVPIVVALFDDKPSNNLNAGNFFMKGVFEPGQEGEWTDINETHIHFPSTDANNDYQYDADRFSKFQSDIQGFFENHVGVVGKARYEENRLAKLVVNINIQYKGKAEVVALTQFAASKAEEYFEEVPIDIEISSMSGVVEGIVSYYPDRDPFIYVTN</sequence>
<evidence type="ECO:0000313" key="1">
    <source>
        <dbReference type="EMBL" id="AIC93646.1"/>
    </source>
</evidence>
<dbReference type="STRING" id="1246626.BleG1_1043"/>
<dbReference type="Gene3D" id="3.10.570.10">
    <property type="entry name" value="sex pheromone staph- cam373 precursor domain"/>
    <property type="match status" value="1"/>
</dbReference>
<dbReference type="PROSITE" id="PS51257">
    <property type="entry name" value="PROKAR_LIPOPROTEIN"/>
    <property type="match status" value="1"/>
</dbReference>
<organism evidence="1 2">
    <name type="scientific">Shouchella lehensis G1</name>
    <dbReference type="NCBI Taxonomy" id="1246626"/>
    <lineage>
        <taxon>Bacteria</taxon>
        <taxon>Bacillati</taxon>
        <taxon>Bacillota</taxon>
        <taxon>Bacilli</taxon>
        <taxon>Bacillales</taxon>
        <taxon>Bacillaceae</taxon>
        <taxon>Shouchella</taxon>
    </lineage>
</organism>
<dbReference type="CDD" id="cd13441">
    <property type="entry name" value="CamS_repeat_1"/>
    <property type="match status" value="1"/>
</dbReference>
<dbReference type="PIRSF" id="PIRSF012509">
    <property type="entry name" value="CamS"/>
    <property type="match status" value="1"/>
</dbReference>
<dbReference type="Pfam" id="PF07537">
    <property type="entry name" value="CamS"/>
    <property type="match status" value="1"/>
</dbReference>
<dbReference type="AlphaFoldDB" id="A0A060LQV3"/>
<dbReference type="EMBL" id="CP003923">
    <property type="protein sequence ID" value="AIC93646.1"/>
    <property type="molecule type" value="Genomic_DNA"/>
</dbReference>
<gene>
    <name evidence="1" type="ORF">BleG1_1043</name>
</gene>
<dbReference type="InterPro" id="IPR011426">
    <property type="entry name" value="CamS"/>
</dbReference>
<dbReference type="CDD" id="cd13440">
    <property type="entry name" value="CamS_repeat_2"/>
    <property type="match status" value="1"/>
</dbReference>
<dbReference type="Proteomes" id="UP000027142">
    <property type="component" value="Chromosome"/>
</dbReference>
<reference evidence="1 2" key="1">
    <citation type="journal article" date="2014" name="Gene">
        <title>A comparative genomic analysis of the alkalitolerant soil bacterium Bacillus lehensis G1.</title>
        <authorList>
            <person name="Noor Y.M."/>
            <person name="Samsulrizal N.H."/>
            <person name="Jema'on N.A."/>
            <person name="Low K.O."/>
            <person name="Ramli A.N."/>
            <person name="Alias N.I."/>
            <person name="Damis S.I."/>
            <person name="Fuzi S.F."/>
            <person name="Isa M.N."/>
            <person name="Murad A.M."/>
            <person name="Raih M.F."/>
            <person name="Bakar F.D."/>
            <person name="Najimudin N."/>
            <person name="Mahadi N.M."/>
            <person name="Illias R.M."/>
        </authorList>
    </citation>
    <scope>NUCLEOTIDE SEQUENCE [LARGE SCALE GENOMIC DNA]</scope>
    <source>
        <strain evidence="1 2">G1</strain>
    </source>
</reference>
<dbReference type="OrthoDB" id="9795361at2"/>
<protein>
    <submittedName>
        <fullName evidence="1">CamS sex pheromone</fullName>
    </submittedName>
</protein>
<accession>A0A060LQV3</accession>
<dbReference type="eggNOG" id="COG4851">
    <property type="taxonomic scope" value="Bacteria"/>
</dbReference>
<name>A0A060LQV3_9BACI</name>
<proteinExistence type="predicted"/>
<dbReference type="RefSeq" id="WP_038477971.1">
    <property type="nucleotide sequence ID" value="NZ_CP003923.1"/>
</dbReference>
<keyword evidence="2" id="KW-1185">Reference proteome</keyword>
<dbReference type="HOGENOM" id="CLU_052482_0_0_9"/>
<dbReference type="KEGG" id="ble:BleG1_1043"/>
<evidence type="ECO:0000313" key="2">
    <source>
        <dbReference type="Proteomes" id="UP000027142"/>
    </source>
</evidence>